<accession>A0A1L7NM54</accession>
<proteinExistence type="predicted"/>
<dbReference type="AlphaFoldDB" id="A0A1L7NM54"/>
<dbReference type="InterPro" id="IPR038627">
    <property type="entry name" value="YebG-like_sf"/>
</dbReference>
<evidence type="ECO:0008006" key="3">
    <source>
        <dbReference type="Google" id="ProtNLM"/>
    </source>
</evidence>
<dbReference type="Gene3D" id="1.10.10.710">
    <property type="entry name" value="PSPTO_1197 like"/>
    <property type="match status" value="1"/>
</dbReference>
<keyword evidence="1" id="KW-0614">Plasmid</keyword>
<reference evidence="1 2" key="1">
    <citation type="submission" date="2015-11" db="EMBL/GenBank/DDBJ databases">
        <title>Complete genome sequencing of a biphenyl-degrading bacterium, Pseudomonas putida KF715 (=NBRC110667).</title>
        <authorList>
            <person name="Suenaga H."/>
            <person name="Fujihara N."/>
            <person name="Watanabe T."/>
            <person name="Hirose J."/>
            <person name="Kimura N."/>
            <person name="Yamazoe A."/>
            <person name="Hosoyama A."/>
            <person name="Shimodaira J."/>
            <person name="Furukawa K."/>
        </authorList>
    </citation>
    <scope>NUCLEOTIDE SEQUENCE [LARGE SCALE GENOMIC DNA]</scope>
    <source>
        <strain evidence="1 2">KF715</strain>
        <plasmid evidence="2">Plasmid pkf715a dna</plasmid>
    </source>
</reference>
<dbReference type="EMBL" id="AP015030">
    <property type="protein sequence ID" value="BAW26517.1"/>
    <property type="molecule type" value="Genomic_DNA"/>
</dbReference>
<sequence>MAVEVLYRSSRDPECLMTNKADAEAHDRMLEVGENLATVFRHVLPSMSEENAETLGIFLSKRRSELVAAIKKDPSAILDLIKSDEAPGGSVVHLASAS</sequence>
<evidence type="ECO:0000313" key="1">
    <source>
        <dbReference type="EMBL" id="BAW26517.1"/>
    </source>
</evidence>
<dbReference type="Proteomes" id="UP000218731">
    <property type="component" value="Plasmid pKF715A"/>
</dbReference>
<gene>
    <name evidence="1" type="ORF">KF715C_pA120</name>
</gene>
<dbReference type="RefSeq" id="WP_045633720.1">
    <property type="nucleotide sequence ID" value="NZ_AP015030.1"/>
</dbReference>
<dbReference type="Pfam" id="PF07130">
    <property type="entry name" value="YebG"/>
    <property type="match status" value="1"/>
</dbReference>
<evidence type="ECO:0000313" key="2">
    <source>
        <dbReference type="Proteomes" id="UP000218731"/>
    </source>
</evidence>
<organism evidence="1 2">
    <name type="scientific">Pseudomonas putida</name>
    <name type="common">Arthrobacter siderocapsulatus</name>
    <dbReference type="NCBI Taxonomy" id="303"/>
    <lineage>
        <taxon>Bacteria</taxon>
        <taxon>Pseudomonadati</taxon>
        <taxon>Pseudomonadota</taxon>
        <taxon>Gammaproteobacteria</taxon>
        <taxon>Pseudomonadales</taxon>
        <taxon>Pseudomonadaceae</taxon>
        <taxon>Pseudomonas</taxon>
    </lineage>
</organism>
<protein>
    <recommendedName>
        <fullName evidence="3">YebG family protein</fullName>
    </recommendedName>
</protein>
<dbReference type="InterPro" id="IPR009813">
    <property type="entry name" value="Uncharacterised_YebG"/>
</dbReference>
<geneLocation type="plasmid" evidence="2">
    <name>pkf715a dna</name>
</geneLocation>
<name>A0A1L7NM54_PSEPU</name>